<name>A0A5R9QLH6_9PSED</name>
<reference evidence="1 2" key="1">
    <citation type="submission" date="2019-04" db="EMBL/GenBank/DDBJ databases">
        <authorList>
            <person name="Li M."/>
        </authorList>
    </citation>
    <scope>NUCLEOTIDE SEQUENCE [LARGE SCALE GENOMIC DNA]</scope>
    <source>
        <strain evidence="1 2">LAM1902</strain>
    </source>
</reference>
<dbReference type="Proteomes" id="UP000306635">
    <property type="component" value="Unassembled WGS sequence"/>
</dbReference>
<dbReference type="Pfam" id="PF02810">
    <property type="entry name" value="SEC-C"/>
    <property type="match status" value="1"/>
</dbReference>
<dbReference type="PANTHER" id="PTHR33747">
    <property type="entry name" value="UPF0225 PROTEIN SCO1677"/>
    <property type="match status" value="1"/>
</dbReference>
<dbReference type="OrthoDB" id="570299at2"/>
<keyword evidence="2" id="KW-1185">Reference proteome</keyword>
<evidence type="ECO:0000313" key="1">
    <source>
        <dbReference type="EMBL" id="TLX70041.1"/>
    </source>
</evidence>
<protein>
    <submittedName>
        <fullName evidence="1">Preprotein translocase</fullName>
    </submittedName>
</protein>
<sequence length="716" mass="79378">MKSNARSEADIFVDLAKLTASPGYAYAIAQICHRDNGLIYSEALKPSDMERMFSNNRLIRTEVTTLLGLMMRQQLDLTVPSVDTVEAYVKRTDELMEELHHALSGPMHASLLAALAADNKADAPRPGEMMREPIFYATESAYSFQYRDLLPEKYGADDAWLVQNMGFTISQAQAIARAMCVLMDERATQVFIEAKVTKLPAEAWLYAFEYASDEIAQRSGEDMQVVEAFLKTFTLGSDNSQFQSVGDFNSVAATPLLPTGRGTVLLFQHYAIYEALYESPFFWMWADEGYRPTAMANRGAFTEQNSARRLAAVFGDANVHTNVNLHQGKNIVGEADVLVVFGDRIIIVQAKAKKLTLEARKGNDGRLKADFSAAIQKSYDQGWECANAIVAAGCRLQDDQGREVTLTHAIKEVFLFNVISDHYPALAIQAHEYLKYQSTDVIRPPFVMDVFLLDAMTEMLSTPLRLLSYVRMRLAVAGKVSLNHELTALAFHLRTNLWLDDEYNMVMLDDSIAADLDTAMMVRREGIAGERTPPGILTRMAGTYYEQLITQIEARPEAATLELGFILLSMGEDSCRRVHQGIEAITRQTQRDGMRHDFSIGLNGGRGICFHCNPAPSPGAVAALKSHCAKRKYKQRSPTWFGVSVGPGGDVQFGVRLDFPWSPSDEMEQITKGMKDGAPAASMLAALARQASLQKVGRNDPCPCGSGRKFKKCCLP</sequence>
<comment type="caution">
    <text evidence="1">The sequence shown here is derived from an EMBL/GenBank/DDBJ whole genome shotgun (WGS) entry which is preliminary data.</text>
</comment>
<accession>A0A5R9QLH6</accession>
<gene>
    <name evidence="1" type="ORF">FAS41_29280</name>
</gene>
<dbReference type="PANTHER" id="PTHR33747:SF1">
    <property type="entry name" value="ADENYLATE CYCLASE-ASSOCIATED CAP C-TERMINAL DOMAIN-CONTAINING PROTEIN"/>
    <property type="match status" value="1"/>
</dbReference>
<dbReference type="AlphaFoldDB" id="A0A5R9QLH6"/>
<proteinExistence type="predicted"/>
<dbReference type="SUPFAM" id="SSF103642">
    <property type="entry name" value="Sec-C motif"/>
    <property type="match status" value="1"/>
</dbReference>
<dbReference type="InterPro" id="IPR004027">
    <property type="entry name" value="SEC_C_motif"/>
</dbReference>
<dbReference type="RefSeq" id="WP_138526788.1">
    <property type="nucleotide sequence ID" value="NZ_SWDV01000063.1"/>
</dbReference>
<dbReference type="EMBL" id="SWDV01000063">
    <property type="protein sequence ID" value="TLX70041.1"/>
    <property type="molecule type" value="Genomic_DNA"/>
</dbReference>
<evidence type="ECO:0000313" key="2">
    <source>
        <dbReference type="Proteomes" id="UP000306635"/>
    </source>
</evidence>
<dbReference type="Gene3D" id="3.10.450.50">
    <property type="match status" value="1"/>
</dbReference>
<organism evidence="1 2">
    <name type="scientific">Pseudomonas nicosulfuronedens</name>
    <dbReference type="NCBI Taxonomy" id="2571105"/>
    <lineage>
        <taxon>Bacteria</taxon>
        <taxon>Pseudomonadati</taxon>
        <taxon>Pseudomonadota</taxon>
        <taxon>Gammaproteobacteria</taxon>
        <taxon>Pseudomonadales</taxon>
        <taxon>Pseudomonadaceae</taxon>
        <taxon>Pseudomonas</taxon>
    </lineage>
</organism>